<feature type="region of interest" description="Disordered" evidence="6">
    <location>
        <begin position="443"/>
        <end position="477"/>
    </location>
</feature>
<gene>
    <name evidence="9" type="ORF">CC86DRAFT_462195</name>
</gene>
<evidence type="ECO:0000256" key="5">
    <source>
        <dbReference type="ARBA" id="ARBA00023242"/>
    </source>
</evidence>
<dbReference type="Pfam" id="PF09779">
    <property type="entry name" value="Ima1_N"/>
    <property type="match status" value="1"/>
</dbReference>
<feature type="domain" description="Ima1 N-terminal" evidence="8">
    <location>
        <begin position="8"/>
        <end position="137"/>
    </location>
</feature>
<evidence type="ECO:0000256" key="6">
    <source>
        <dbReference type="SAM" id="MobiDB-lite"/>
    </source>
</evidence>
<sequence>MVLLRRRIRCHYCNTQSREGLLHVPQQYTCPSCDAVNHFDERGNITDPPATYIAAAPSTSFHYPHSRSSSPVMSEPAESPFCNTCEHNQALVQQLIAEYLPDDDDPEYERYEAAYDSYRAELEDRYPQVCHECEERVNEQIRKAGYAAKADHLRRIMERSEQKRKTVPTTRQSLTLKLISLAKWTYILSFAVQALWHIFGLMMAPDQRTWEEGDVPTLLTSTWEACVRQAYQVRSVDDWCVMSPEVVEIARCALLADALTIWWNPRLKDKTNSITGRMRGLKTLWAVRGAVLCMRGSSLYFWPRDSIYGESFPPFFVMHAGMLAIMGLSALLTWKTVRITYHTTTSFRNSTGGLPSSLPPSAEKPPRGAYKPAHPQASHFDTMAHDFATSFGDPTESTAYPPSPTLTNTSYSTYATEATTPYARRSTRLDEDDMDWTPNPPKFAAKQPTIHPTPWGHRTEPSPPPQNPTHTHSLFADPDPNPFHRKVPAAPKAPAQAKANPWKPAVWNPPIKENTPNFFQQDKKARGGVGETKGLDGFGVPKNVKRDAELFASPKFKYDNYGTMKDTGLEDRFEETFNSLFSK</sequence>
<dbReference type="AlphaFoldDB" id="A0A6A7ANE0"/>
<feature type="compositionally biased region" description="Low complexity" evidence="6">
    <location>
        <begin position="352"/>
        <end position="361"/>
    </location>
</feature>
<dbReference type="InterPro" id="IPR018617">
    <property type="entry name" value="Ima1_N"/>
</dbReference>
<dbReference type="GO" id="GO:0005637">
    <property type="term" value="C:nuclear inner membrane"/>
    <property type="evidence" value="ECO:0007669"/>
    <property type="project" value="UniProtKB-SubCell"/>
</dbReference>
<reference evidence="9" key="1">
    <citation type="journal article" date="2020" name="Stud. Mycol.">
        <title>101 Dothideomycetes genomes: a test case for predicting lifestyles and emergence of pathogens.</title>
        <authorList>
            <person name="Haridas S."/>
            <person name="Albert R."/>
            <person name="Binder M."/>
            <person name="Bloem J."/>
            <person name="Labutti K."/>
            <person name="Salamov A."/>
            <person name="Andreopoulos B."/>
            <person name="Baker S."/>
            <person name="Barry K."/>
            <person name="Bills G."/>
            <person name="Bluhm B."/>
            <person name="Cannon C."/>
            <person name="Castanera R."/>
            <person name="Culley D."/>
            <person name="Daum C."/>
            <person name="Ezra D."/>
            <person name="Gonzalez J."/>
            <person name="Henrissat B."/>
            <person name="Kuo A."/>
            <person name="Liang C."/>
            <person name="Lipzen A."/>
            <person name="Lutzoni F."/>
            <person name="Magnuson J."/>
            <person name="Mondo S."/>
            <person name="Nolan M."/>
            <person name="Ohm R."/>
            <person name="Pangilinan J."/>
            <person name="Park H.-J."/>
            <person name="Ramirez L."/>
            <person name="Alfaro M."/>
            <person name="Sun H."/>
            <person name="Tritt A."/>
            <person name="Yoshinaga Y."/>
            <person name="Zwiers L.-H."/>
            <person name="Turgeon B."/>
            <person name="Goodwin S."/>
            <person name="Spatafora J."/>
            <person name="Crous P."/>
            <person name="Grigoriev I."/>
        </authorList>
    </citation>
    <scope>NUCLEOTIDE SEQUENCE</scope>
    <source>
        <strain evidence="9">CBS 113818</strain>
    </source>
</reference>
<dbReference type="PANTHER" id="PTHR28538">
    <property type="entry name" value="INTEGRAL INNER NUCLEAR MEMBRANE PROTEIN IMA1"/>
    <property type="match status" value="1"/>
</dbReference>
<comment type="subcellular location">
    <subcellularLocation>
        <location evidence="1">Nucleus inner membrane</location>
        <topology evidence="1">Multi-pass membrane protein</topology>
    </subcellularLocation>
</comment>
<feature type="transmembrane region" description="Helical" evidence="7">
    <location>
        <begin position="315"/>
        <end position="334"/>
    </location>
</feature>
<dbReference type="PANTHER" id="PTHR28538:SF1">
    <property type="entry name" value="INTEGRAL INNER NUCLEAR MEMBRANE PROTEIN IMA1"/>
    <property type="match status" value="1"/>
</dbReference>
<keyword evidence="5" id="KW-0539">Nucleus</keyword>
<dbReference type="GO" id="GO:0034992">
    <property type="term" value="C:microtubule organizing center attachment site"/>
    <property type="evidence" value="ECO:0007669"/>
    <property type="project" value="TreeGrafter"/>
</dbReference>
<dbReference type="GO" id="GO:0034506">
    <property type="term" value="C:chromosome, centromeric core domain"/>
    <property type="evidence" value="ECO:0007669"/>
    <property type="project" value="TreeGrafter"/>
</dbReference>
<feature type="transmembrane region" description="Helical" evidence="7">
    <location>
        <begin position="285"/>
        <end position="303"/>
    </location>
</feature>
<keyword evidence="3 7" id="KW-1133">Transmembrane helix</keyword>
<feature type="region of interest" description="Disordered" evidence="6">
    <location>
        <begin position="350"/>
        <end position="376"/>
    </location>
</feature>
<keyword evidence="4 7" id="KW-0472">Membrane</keyword>
<evidence type="ECO:0000313" key="10">
    <source>
        <dbReference type="Proteomes" id="UP000799424"/>
    </source>
</evidence>
<dbReference type="Proteomes" id="UP000799424">
    <property type="component" value="Unassembled WGS sequence"/>
</dbReference>
<keyword evidence="10" id="KW-1185">Reference proteome</keyword>
<dbReference type="OrthoDB" id="5966927at2759"/>
<evidence type="ECO:0000313" key="9">
    <source>
        <dbReference type="EMBL" id="KAF2833969.1"/>
    </source>
</evidence>
<evidence type="ECO:0000256" key="1">
    <source>
        <dbReference type="ARBA" id="ARBA00004473"/>
    </source>
</evidence>
<dbReference type="InterPro" id="IPR042321">
    <property type="entry name" value="Ima1"/>
</dbReference>
<evidence type="ECO:0000256" key="2">
    <source>
        <dbReference type="ARBA" id="ARBA00022692"/>
    </source>
</evidence>
<dbReference type="GO" id="GO:0071765">
    <property type="term" value="P:nuclear inner membrane organization"/>
    <property type="evidence" value="ECO:0007669"/>
    <property type="project" value="InterPro"/>
</dbReference>
<keyword evidence="2 7" id="KW-0812">Transmembrane</keyword>
<dbReference type="EMBL" id="MU006216">
    <property type="protein sequence ID" value="KAF2833969.1"/>
    <property type="molecule type" value="Genomic_DNA"/>
</dbReference>
<evidence type="ECO:0000256" key="4">
    <source>
        <dbReference type="ARBA" id="ARBA00023136"/>
    </source>
</evidence>
<name>A0A6A7ANE0_9PLEO</name>
<proteinExistence type="predicted"/>
<organism evidence="9 10">
    <name type="scientific">Ophiobolus disseminans</name>
    <dbReference type="NCBI Taxonomy" id="1469910"/>
    <lineage>
        <taxon>Eukaryota</taxon>
        <taxon>Fungi</taxon>
        <taxon>Dikarya</taxon>
        <taxon>Ascomycota</taxon>
        <taxon>Pezizomycotina</taxon>
        <taxon>Dothideomycetes</taxon>
        <taxon>Pleosporomycetidae</taxon>
        <taxon>Pleosporales</taxon>
        <taxon>Pleosporineae</taxon>
        <taxon>Phaeosphaeriaceae</taxon>
        <taxon>Ophiobolus</taxon>
    </lineage>
</organism>
<protein>
    <recommendedName>
        <fullName evidence="8">Ima1 N-terminal domain-containing protein</fullName>
    </recommendedName>
</protein>
<evidence type="ECO:0000256" key="3">
    <source>
        <dbReference type="ARBA" id="ARBA00022989"/>
    </source>
</evidence>
<evidence type="ECO:0000256" key="7">
    <source>
        <dbReference type="SAM" id="Phobius"/>
    </source>
</evidence>
<accession>A0A6A7ANE0</accession>
<dbReference type="GO" id="GO:0044732">
    <property type="term" value="C:mitotic spindle pole body"/>
    <property type="evidence" value="ECO:0007669"/>
    <property type="project" value="TreeGrafter"/>
</dbReference>
<evidence type="ECO:0000259" key="8">
    <source>
        <dbReference type="Pfam" id="PF09779"/>
    </source>
</evidence>